<keyword evidence="10" id="KW-1185">Reference proteome</keyword>
<evidence type="ECO:0000313" key="9">
    <source>
        <dbReference type="EMBL" id="QDT34784.1"/>
    </source>
</evidence>
<evidence type="ECO:0000256" key="2">
    <source>
        <dbReference type="ARBA" id="ARBA00022475"/>
    </source>
</evidence>
<keyword evidence="2" id="KW-1003">Cell membrane</keyword>
<evidence type="ECO:0000256" key="1">
    <source>
        <dbReference type="ARBA" id="ARBA00004651"/>
    </source>
</evidence>
<feature type="compositionally biased region" description="Basic and acidic residues" evidence="6">
    <location>
        <begin position="49"/>
        <end position="59"/>
    </location>
</feature>
<dbReference type="OrthoDB" id="212987at2"/>
<organism evidence="9 10">
    <name type="scientific">Thalassoglobus polymorphus</name>
    <dbReference type="NCBI Taxonomy" id="2527994"/>
    <lineage>
        <taxon>Bacteria</taxon>
        <taxon>Pseudomonadati</taxon>
        <taxon>Planctomycetota</taxon>
        <taxon>Planctomycetia</taxon>
        <taxon>Planctomycetales</taxon>
        <taxon>Planctomycetaceae</taxon>
        <taxon>Thalassoglobus</taxon>
    </lineage>
</organism>
<evidence type="ECO:0000259" key="8">
    <source>
        <dbReference type="Pfam" id="PF00482"/>
    </source>
</evidence>
<evidence type="ECO:0000313" key="10">
    <source>
        <dbReference type="Proteomes" id="UP000315724"/>
    </source>
</evidence>
<accession>A0A517QT14</accession>
<dbReference type="PANTHER" id="PTHR35007">
    <property type="entry name" value="INTEGRAL MEMBRANE PROTEIN-RELATED"/>
    <property type="match status" value="1"/>
</dbReference>
<dbReference type="InterPro" id="IPR018076">
    <property type="entry name" value="T2SS_GspF_dom"/>
</dbReference>
<dbReference type="AlphaFoldDB" id="A0A517QT14"/>
<dbReference type="Pfam" id="PF00482">
    <property type="entry name" value="T2SSF"/>
    <property type="match status" value="1"/>
</dbReference>
<dbReference type="Proteomes" id="UP000315724">
    <property type="component" value="Chromosome"/>
</dbReference>
<name>A0A517QT14_9PLAN</name>
<feature type="compositionally biased region" description="Polar residues" evidence="6">
    <location>
        <begin position="89"/>
        <end position="99"/>
    </location>
</feature>
<comment type="subcellular location">
    <subcellularLocation>
        <location evidence="1">Cell membrane</location>
        <topology evidence="1">Multi-pass membrane protein</topology>
    </subcellularLocation>
</comment>
<dbReference type="GO" id="GO:0005886">
    <property type="term" value="C:plasma membrane"/>
    <property type="evidence" value="ECO:0007669"/>
    <property type="project" value="UniProtKB-SubCell"/>
</dbReference>
<evidence type="ECO:0000256" key="6">
    <source>
        <dbReference type="SAM" id="MobiDB-lite"/>
    </source>
</evidence>
<proteinExistence type="predicted"/>
<feature type="transmembrane region" description="Helical" evidence="7">
    <location>
        <begin position="356"/>
        <end position="378"/>
    </location>
</feature>
<keyword evidence="5 7" id="KW-0472">Membrane</keyword>
<evidence type="ECO:0000256" key="7">
    <source>
        <dbReference type="SAM" id="Phobius"/>
    </source>
</evidence>
<dbReference type="RefSeq" id="WP_145203265.1">
    <property type="nucleotide sequence ID" value="NZ_CP036267.1"/>
</dbReference>
<protein>
    <submittedName>
        <fullName evidence="9">Bacterial type II secretion system protein F domain protein</fullName>
    </submittedName>
</protein>
<dbReference type="EMBL" id="CP036267">
    <property type="protein sequence ID" value="QDT34784.1"/>
    <property type="molecule type" value="Genomic_DNA"/>
</dbReference>
<feature type="domain" description="Type II secretion system protein GspF" evidence="8">
    <location>
        <begin position="246"/>
        <end position="373"/>
    </location>
</feature>
<gene>
    <name evidence="9" type="ORF">Mal48_40560</name>
</gene>
<reference evidence="9 10" key="1">
    <citation type="submission" date="2019-02" db="EMBL/GenBank/DDBJ databases">
        <title>Deep-cultivation of Planctomycetes and their phenomic and genomic characterization uncovers novel biology.</title>
        <authorList>
            <person name="Wiegand S."/>
            <person name="Jogler M."/>
            <person name="Boedeker C."/>
            <person name="Pinto D."/>
            <person name="Vollmers J."/>
            <person name="Rivas-Marin E."/>
            <person name="Kohn T."/>
            <person name="Peeters S.H."/>
            <person name="Heuer A."/>
            <person name="Rast P."/>
            <person name="Oberbeckmann S."/>
            <person name="Bunk B."/>
            <person name="Jeske O."/>
            <person name="Meyerdierks A."/>
            <person name="Storesund J.E."/>
            <person name="Kallscheuer N."/>
            <person name="Luecker S."/>
            <person name="Lage O.M."/>
            <person name="Pohl T."/>
            <person name="Merkel B.J."/>
            <person name="Hornburger P."/>
            <person name="Mueller R.-W."/>
            <person name="Bruemmer F."/>
            <person name="Labrenz M."/>
            <person name="Spormann A.M."/>
            <person name="Op den Camp H."/>
            <person name="Overmann J."/>
            <person name="Amann R."/>
            <person name="Jetten M.S.M."/>
            <person name="Mascher T."/>
            <person name="Medema M.H."/>
            <person name="Devos D.P."/>
            <person name="Kaster A.-K."/>
            <person name="Ovreas L."/>
            <person name="Rohde M."/>
            <person name="Galperin M.Y."/>
            <person name="Jogler C."/>
        </authorList>
    </citation>
    <scope>NUCLEOTIDE SEQUENCE [LARGE SCALE GENOMIC DNA]</scope>
    <source>
        <strain evidence="9 10">Mal48</strain>
    </source>
</reference>
<evidence type="ECO:0000256" key="3">
    <source>
        <dbReference type="ARBA" id="ARBA00022692"/>
    </source>
</evidence>
<keyword evidence="4 7" id="KW-1133">Transmembrane helix</keyword>
<keyword evidence="3 7" id="KW-0812">Transmembrane</keyword>
<evidence type="ECO:0000256" key="5">
    <source>
        <dbReference type="ARBA" id="ARBA00023136"/>
    </source>
</evidence>
<feature type="compositionally biased region" description="Basic and acidic residues" evidence="6">
    <location>
        <begin position="33"/>
        <end position="42"/>
    </location>
</feature>
<feature type="transmembrane region" description="Helical" evidence="7">
    <location>
        <begin position="180"/>
        <end position="200"/>
    </location>
</feature>
<feature type="transmembrane region" description="Helical" evidence="7">
    <location>
        <begin position="6"/>
        <end position="23"/>
    </location>
</feature>
<dbReference type="KEGG" id="tpol:Mal48_40560"/>
<dbReference type="PANTHER" id="PTHR35007:SF2">
    <property type="entry name" value="PILUS ASSEMBLE PROTEIN"/>
    <property type="match status" value="1"/>
</dbReference>
<evidence type="ECO:0000256" key="4">
    <source>
        <dbReference type="ARBA" id="ARBA00022989"/>
    </source>
</evidence>
<feature type="region of interest" description="Disordered" evidence="6">
    <location>
        <begin position="33"/>
        <end position="99"/>
    </location>
</feature>
<feature type="transmembrane region" description="Helical" evidence="7">
    <location>
        <begin position="206"/>
        <end position="227"/>
    </location>
</feature>
<sequence>MNSSEMTFFAIAVGVTVAIYAIYKLWKRGKKSVDANRSEPKMRPKGTSKLREDSHEPVAKQEPSSPAVPTIQNELQPSEEVEQAVIAQSEDSSPQRSNVPAATLFSTEGAKVKPGRFKEFKVEEVEEEYPYFDQSDYKFGKLTPLLAAMMPTSKEGRETITRALRNAGYYSPHAWHNLTAVRYLCMVAPILFFGFLLVIVPTQLETPVIIALLVCTGFGWALPSLYVRAKAKDRLREIGNGMPDMLDLLNMCVSQGMTVISALGRVGRDIAPVYPALSKELKIVTDQAHVGTLSQSLSNLSKRVDLPEVHSFSSLLVQTDQMGTSVSEALSEYSDNMRESMKQRADEKANSATFKLLFPTVLCLMPAVYLFLLGPAVVELNRFYEDGGSEALSTEIPEQFTGG</sequence>